<keyword evidence="1" id="KW-1133">Transmembrane helix</keyword>
<dbReference type="RefSeq" id="WP_076003589.1">
    <property type="nucleotide sequence ID" value="NZ_CP018258.1"/>
</dbReference>
<dbReference type="AlphaFoldDB" id="A0A1P8F5Q5"/>
<protein>
    <submittedName>
        <fullName evidence="2">Uncharacterized protein</fullName>
    </submittedName>
</protein>
<feature type="transmembrane region" description="Helical" evidence="1">
    <location>
        <begin position="21"/>
        <end position="44"/>
    </location>
</feature>
<feature type="transmembrane region" description="Helical" evidence="1">
    <location>
        <begin position="93"/>
        <end position="116"/>
    </location>
</feature>
<keyword evidence="3" id="KW-1185">Reference proteome</keyword>
<dbReference type="Proteomes" id="UP000185934">
    <property type="component" value="Chromosome"/>
</dbReference>
<organism evidence="2 3">
    <name type="scientific">Dehalogenimonas formicexedens</name>
    <dbReference type="NCBI Taxonomy" id="1839801"/>
    <lineage>
        <taxon>Bacteria</taxon>
        <taxon>Bacillati</taxon>
        <taxon>Chloroflexota</taxon>
        <taxon>Dehalococcoidia</taxon>
        <taxon>Dehalococcoidales</taxon>
        <taxon>Dehalococcoidaceae</taxon>
        <taxon>Dehalogenimonas</taxon>
    </lineage>
</organism>
<proteinExistence type="predicted"/>
<gene>
    <name evidence="2" type="ORF">Dform_00455</name>
</gene>
<feature type="transmembrane region" description="Helical" evidence="1">
    <location>
        <begin position="64"/>
        <end position="86"/>
    </location>
</feature>
<keyword evidence="1" id="KW-0812">Transmembrane</keyword>
<reference evidence="3" key="1">
    <citation type="submission" date="2016-11" db="EMBL/GenBank/DDBJ databases">
        <title>Dehalogenimonas formicexedens sp. nov., a chlorinated alkane respiring bacterium isolated from contaminated groundwater.</title>
        <authorList>
            <person name="Key T.A."/>
            <person name="Bowman K.S."/>
            <person name="Lee I."/>
            <person name="Chun J."/>
            <person name="Albuquerque L."/>
            <person name="da Costa M.S."/>
            <person name="Rainey F.A."/>
            <person name="Moe W.M."/>
        </authorList>
    </citation>
    <scope>NUCLEOTIDE SEQUENCE [LARGE SCALE GENOMIC DNA]</scope>
    <source>
        <strain evidence="3">NSZ-14</strain>
    </source>
</reference>
<sequence length="126" mass="13869">MIIEAHTIKATSVQSPAWKPVLAGVLNFISAVLWAGTVIFILLLTLGLSVSFGSPLEGWGLLRLWLFFVVFMIPPVVSVIGGVFALRRRRWRWAFAGAICACPVLLGFVSAFLLILSKDQFPPQTR</sequence>
<name>A0A1P8F5Q5_9CHLR</name>
<accession>A0A1P8F5Q5</accession>
<evidence type="ECO:0000256" key="1">
    <source>
        <dbReference type="SAM" id="Phobius"/>
    </source>
</evidence>
<dbReference type="STRING" id="1839801.Dform_00455"/>
<keyword evidence="1" id="KW-0472">Membrane</keyword>
<evidence type="ECO:0000313" key="2">
    <source>
        <dbReference type="EMBL" id="APV43811.1"/>
    </source>
</evidence>
<dbReference type="EMBL" id="CP018258">
    <property type="protein sequence ID" value="APV43811.1"/>
    <property type="molecule type" value="Genomic_DNA"/>
</dbReference>
<dbReference type="KEGG" id="dfo:Dform_00455"/>
<evidence type="ECO:0000313" key="3">
    <source>
        <dbReference type="Proteomes" id="UP000185934"/>
    </source>
</evidence>
<dbReference type="OrthoDB" id="9854885at2"/>